<evidence type="ECO:0000256" key="2">
    <source>
        <dbReference type="ARBA" id="ARBA00034809"/>
    </source>
</evidence>
<comment type="similarity">
    <text evidence="1">Belongs to the PhyH family.</text>
</comment>
<gene>
    <name evidence="5" type="primary">PHYH</name>
    <name evidence="5" type="ORF">Anas_13867</name>
</gene>
<protein>
    <recommendedName>
        <fullName evidence="2">phytanoyl-CoA dioxygenase</fullName>
        <ecNumber evidence="2">1.14.11.18</ecNumber>
    </recommendedName>
    <alternativeName>
        <fullName evidence="3">Phytanic acid oxidase</fullName>
    </alternativeName>
    <alternativeName>
        <fullName evidence="4">Phytanoyl-CoA alpha-hydroxylase</fullName>
    </alternativeName>
</protein>
<keyword evidence="5" id="KW-0223">Dioxygenase</keyword>
<dbReference type="Pfam" id="PF05721">
    <property type="entry name" value="PhyH"/>
    <property type="match status" value="1"/>
</dbReference>
<organism evidence="5 6">
    <name type="scientific">Armadillidium nasatum</name>
    <dbReference type="NCBI Taxonomy" id="96803"/>
    <lineage>
        <taxon>Eukaryota</taxon>
        <taxon>Metazoa</taxon>
        <taxon>Ecdysozoa</taxon>
        <taxon>Arthropoda</taxon>
        <taxon>Crustacea</taxon>
        <taxon>Multicrustacea</taxon>
        <taxon>Malacostraca</taxon>
        <taxon>Eumalacostraca</taxon>
        <taxon>Peracarida</taxon>
        <taxon>Isopoda</taxon>
        <taxon>Oniscidea</taxon>
        <taxon>Crinocheta</taxon>
        <taxon>Armadillidiidae</taxon>
        <taxon>Armadillidium</taxon>
    </lineage>
</organism>
<dbReference type="GO" id="GO:0001561">
    <property type="term" value="P:fatty acid alpha-oxidation"/>
    <property type="evidence" value="ECO:0007669"/>
    <property type="project" value="InterPro"/>
</dbReference>
<dbReference type="InterPro" id="IPR008775">
    <property type="entry name" value="Phytyl_CoA_dOase-like"/>
</dbReference>
<dbReference type="PANTHER" id="PTHR21308">
    <property type="entry name" value="PHYTANOYL-COA ALPHA-HYDROXYLASE"/>
    <property type="match status" value="1"/>
</dbReference>
<dbReference type="EC" id="1.14.11.18" evidence="2"/>
<keyword evidence="6" id="KW-1185">Reference proteome</keyword>
<evidence type="ECO:0000313" key="5">
    <source>
        <dbReference type="EMBL" id="KAB7505329.1"/>
    </source>
</evidence>
<dbReference type="EMBL" id="SEYY01001382">
    <property type="protein sequence ID" value="KAB7505329.1"/>
    <property type="molecule type" value="Genomic_DNA"/>
</dbReference>
<proteinExistence type="inferred from homology"/>
<reference evidence="5 6" key="1">
    <citation type="journal article" date="2019" name="PLoS Biol.">
        <title>Sex chromosomes control vertical transmission of feminizing Wolbachia symbionts in an isopod.</title>
        <authorList>
            <person name="Becking T."/>
            <person name="Chebbi M.A."/>
            <person name="Giraud I."/>
            <person name="Moumen B."/>
            <person name="Laverre T."/>
            <person name="Caubet Y."/>
            <person name="Peccoud J."/>
            <person name="Gilbert C."/>
            <person name="Cordaux R."/>
        </authorList>
    </citation>
    <scope>NUCLEOTIDE SEQUENCE [LARGE SCALE GENOMIC DNA]</scope>
    <source>
        <strain evidence="5">ANa2</strain>
        <tissue evidence="5">Whole body excluding digestive tract and cuticle</tissue>
    </source>
</reference>
<comment type="caution">
    <text evidence="5">The sequence shown here is derived from an EMBL/GenBank/DDBJ whole genome shotgun (WGS) entry which is preliminary data.</text>
</comment>
<dbReference type="InterPro" id="IPR047128">
    <property type="entry name" value="PhyH"/>
</dbReference>
<dbReference type="Proteomes" id="UP000326759">
    <property type="component" value="Unassembled WGS sequence"/>
</dbReference>
<dbReference type="PANTHER" id="PTHR21308:SF1">
    <property type="entry name" value="PHYTANOYL-COA DIOXYGENASE, PEROXISOMAL"/>
    <property type="match status" value="1"/>
</dbReference>
<evidence type="ECO:0000256" key="3">
    <source>
        <dbReference type="ARBA" id="ARBA00034921"/>
    </source>
</evidence>
<accession>A0A5N5TGM6</accession>
<evidence type="ECO:0000256" key="4">
    <source>
        <dbReference type="ARBA" id="ARBA00034924"/>
    </source>
</evidence>
<dbReference type="AlphaFoldDB" id="A0A5N5TGM6"/>
<dbReference type="OrthoDB" id="2328924at2759"/>
<evidence type="ECO:0000256" key="1">
    <source>
        <dbReference type="ARBA" id="ARBA00005830"/>
    </source>
</evidence>
<dbReference type="Gene3D" id="2.60.120.620">
    <property type="entry name" value="q2cbj1_9rhob like domain"/>
    <property type="match status" value="1"/>
</dbReference>
<keyword evidence="5" id="KW-0560">Oxidoreductase</keyword>
<evidence type="ECO:0000313" key="6">
    <source>
        <dbReference type="Proteomes" id="UP000326759"/>
    </source>
</evidence>
<name>A0A5N5TGM6_9CRUS</name>
<dbReference type="GO" id="GO:0048244">
    <property type="term" value="F:phytanoyl-CoA dioxygenase activity"/>
    <property type="evidence" value="ECO:0007669"/>
    <property type="project" value="UniProtKB-EC"/>
</dbReference>
<sequence length="263" mass="30376">MKLLTEDQVNSYKKNGFIVLDIFNEKEIDEISDEYNKIFGRHQKARTESTWKGEDWKKGKDNLEVKSIHAFQMHSSVFTRTILHDKLLDACEDVMGTPNVLLHHTKSHLKPPGTGSPFPMHQDYHYFPFKKDSMVAIFISLDKSEPENGGLCVYPGSHLLGPQEDKSETSEYHYLDLEKFPIEKAVPVNMERGQVVIFSYLLIHGSYDNISDRVRRMFLIQLMSAEDEPIKDVHNSPCQGMVLRGENVRKDANFDKRFVRGEL</sequence>
<dbReference type="SUPFAM" id="SSF51197">
    <property type="entry name" value="Clavaminate synthase-like"/>
    <property type="match status" value="1"/>
</dbReference>